<protein>
    <recommendedName>
        <fullName evidence="11">RING-type domain-containing protein</fullName>
    </recommendedName>
</protein>
<keyword evidence="2 10" id="KW-0812">Transmembrane</keyword>
<accession>A0ABQ9JY40</accession>
<dbReference type="Gene3D" id="3.30.40.10">
    <property type="entry name" value="Zinc/RING finger domain, C3HC4 (zinc finger)"/>
    <property type="match status" value="1"/>
</dbReference>
<feature type="transmembrane region" description="Helical" evidence="10">
    <location>
        <begin position="85"/>
        <end position="108"/>
    </location>
</feature>
<evidence type="ECO:0000259" key="11">
    <source>
        <dbReference type="PROSITE" id="PS50089"/>
    </source>
</evidence>
<keyword evidence="7 10" id="KW-0472">Membrane</keyword>
<gene>
    <name evidence="12" type="ORF">NQ317_001434</name>
</gene>
<dbReference type="SUPFAM" id="SSF57850">
    <property type="entry name" value="RING/U-box"/>
    <property type="match status" value="1"/>
</dbReference>
<dbReference type="InterPro" id="IPR013083">
    <property type="entry name" value="Znf_RING/FYVE/PHD"/>
</dbReference>
<dbReference type="EMBL" id="JAPWTJ010000098">
    <property type="protein sequence ID" value="KAJ8982993.1"/>
    <property type="molecule type" value="Genomic_DNA"/>
</dbReference>
<evidence type="ECO:0000256" key="2">
    <source>
        <dbReference type="ARBA" id="ARBA00022692"/>
    </source>
</evidence>
<evidence type="ECO:0000256" key="3">
    <source>
        <dbReference type="ARBA" id="ARBA00022723"/>
    </source>
</evidence>
<dbReference type="PROSITE" id="PS50089">
    <property type="entry name" value="ZF_RING_2"/>
    <property type="match status" value="1"/>
</dbReference>
<dbReference type="Proteomes" id="UP001162164">
    <property type="component" value="Unassembled WGS sequence"/>
</dbReference>
<dbReference type="PANTHER" id="PTHR46539">
    <property type="entry name" value="E3 UBIQUITIN-PROTEIN LIGASE ATL42"/>
    <property type="match status" value="1"/>
</dbReference>
<reference evidence="12" key="1">
    <citation type="journal article" date="2023" name="Insect Mol. Biol.">
        <title>Genome sequencing provides insights into the evolution of gene families encoding plant cell wall-degrading enzymes in longhorned beetles.</title>
        <authorList>
            <person name="Shin N.R."/>
            <person name="Okamura Y."/>
            <person name="Kirsch R."/>
            <person name="Pauchet Y."/>
        </authorList>
    </citation>
    <scope>NUCLEOTIDE SEQUENCE</scope>
    <source>
        <strain evidence="12">MMC_N1</strain>
    </source>
</reference>
<evidence type="ECO:0000256" key="10">
    <source>
        <dbReference type="SAM" id="Phobius"/>
    </source>
</evidence>
<dbReference type="InterPro" id="IPR001841">
    <property type="entry name" value="Znf_RING"/>
</dbReference>
<dbReference type="PANTHER" id="PTHR46539:SF23">
    <property type="entry name" value="RING-TYPE DOMAIN-CONTAINING PROTEIN"/>
    <property type="match status" value="1"/>
</dbReference>
<evidence type="ECO:0000256" key="9">
    <source>
        <dbReference type="SAM" id="MobiDB-lite"/>
    </source>
</evidence>
<evidence type="ECO:0000256" key="1">
    <source>
        <dbReference type="ARBA" id="ARBA00004370"/>
    </source>
</evidence>
<evidence type="ECO:0000313" key="13">
    <source>
        <dbReference type="Proteomes" id="UP001162164"/>
    </source>
</evidence>
<comment type="subcellular location">
    <subcellularLocation>
        <location evidence="1">Membrane</location>
    </subcellularLocation>
</comment>
<feature type="domain" description="RING-type" evidence="11">
    <location>
        <begin position="154"/>
        <end position="195"/>
    </location>
</feature>
<evidence type="ECO:0000313" key="12">
    <source>
        <dbReference type="EMBL" id="KAJ8982993.1"/>
    </source>
</evidence>
<organism evidence="12 13">
    <name type="scientific">Molorchus minor</name>
    <dbReference type="NCBI Taxonomy" id="1323400"/>
    <lineage>
        <taxon>Eukaryota</taxon>
        <taxon>Metazoa</taxon>
        <taxon>Ecdysozoa</taxon>
        <taxon>Arthropoda</taxon>
        <taxon>Hexapoda</taxon>
        <taxon>Insecta</taxon>
        <taxon>Pterygota</taxon>
        <taxon>Neoptera</taxon>
        <taxon>Endopterygota</taxon>
        <taxon>Coleoptera</taxon>
        <taxon>Polyphaga</taxon>
        <taxon>Cucujiformia</taxon>
        <taxon>Chrysomeloidea</taxon>
        <taxon>Cerambycidae</taxon>
        <taxon>Lamiinae</taxon>
        <taxon>Monochamini</taxon>
        <taxon>Molorchus</taxon>
    </lineage>
</organism>
<keyword evidence="13" id="KW-1185">Reference proteome</keyword>
<evidence type="ECO:0000256" key="8">
    <source>
        <dbReference type="PROSITE-ProRule" id="PRU00175"/>
    </source>
</evidence>
<dbReference type="CDD" id="cd16668">
    <property type="entry name" value="RING-H2_RNF130-like"/>
    <property type="match status" value="1"/>
</dbReference>
<keyword evidence="6 10" id="KW-1133">Transmembrane helix</keyword>
<feature type="region of interest" description="Disordered" evidence="9">
    <location>
        <begin position="260"/>
        <end position="301"/>
    </location>
</feature>
<keyword evidence="3" id="KW-0479">Metal-binding</keyword>
<evidence type="ECO:0000256" key="7">
    <source>
        <dbReference type="ARBA" id="ARBA00023136"/>
    </source>
</evidence>
<evidence type="ECO:0000256" key="4">
    <source>
        <dbReference type="ARBA" id="ARBA00022771"/>
    </source>
</evidence>
<dbReference type="SMART" id="SM00184">
    <property type="entry name" value="RING"/>
    <property type="match status" value="1"/>
</dbReference>
<evidence type="ECO:0000256" key="6">
    <source>
        <dbReference type="ARBA" id="ARBA00022989"/>
    </source>
</evidence>
<dbReference type="Pfam" id="PF13639">
    <property type="entry name" value="zf-RING_2"/>
    <property type="match status" value="1"/>
</dbReference>
<keyword evidence="5" id="KW-0862">Zinc</keyword>
<evidence type="ECO:0000256" key="5">
    <source>
        <dbReference type="ARBA" id="ARBA00022833"/>
    </source>
</evidence>
<keyword evidence="4 8" id="KW-0863">Zinc-finger</keyword>
<comment type="caution">
    <text evidence="12">The sequence shown here is derived from an EMBL/GenBank/DDBJ whole genome shotgun (WGS) entry which is preliminary data.</text>
</comment>
<name>A0ABQ9JY40_9CUCU</name>
<sequence>MSFLLICRLYGHPATFKINGNKVIRIWPSCASELFFKCNISAVFIYKWKGDELASKLENDSTVYVHITIAGHTSSRTANINRTSVLFVSITFIVLMIISLTWLVFYYVQRFRYIRTKDKISRRLGNAAKKALSKIPTKSLKSEDKEMQGDCECCAVCIEPYKLSETLRILPCGHEFHKNCIDPWLLDHRTCPMCKMDILKHYGFVFTGSQESILQIDTDMGGPDSLGSQGTSPRHLGAISPLPEIRAVIIPDAQRQRYFENSADEDSSRASTPDEMTPSLPNGVISPHPGTTRAVRQLHRS</sequence>
<proteinExistence type="predicted"/>